<keyword evidence="3" id="KW-0813">Transport</keyword>
<comment type="caution">
    <text evidence="12">The sequence shown here is derived from an EMBL/GenBank/DDBJ whole genome shotgun (WGS) entry which is preliminary data.</text>
</comment>
<evidence type="ECO:0000256" key="10">
    <source>
        <dbReference type="ARBA" id="ARBA00023136"/>
    </source>
</evidence>
<evidence type="ECO:0000256" key="5">
    <source>
        <dbReference type="ARBA" id="ARBA00022692"/>
    </source>
</evidence>
<evidence type="ECO:0000256" key="1">
    <source>
        <dbReference type="ARBA" id="ARBA00004374"/>
    </source>
</evidence>
<dbReference type="Proteomes" id="UP001367676">
    <property type="component" value="Unassembled WGS sequence"/>
</dbReference>
<keyword evidence="13" id="KW-1185">Reference proteome</keyword>
<keyword evidence="10" id="KW-0472">Membrane</keyword>
<evidence type="ECO:0000256" key="11">
    <source>
        <dbReference type="SAM" id="MobiDB-lite"/>
    </source>
</evidence>
<accession>A0AAN9TKI1</accession>
<evidence type="ECO:0000256" key="7">
    <source>
        <dbReference type="ARBA" id="ARBA00022927"/>
    </source>
</evidence>
<evidence type="ECO:0000256" key="4">
    <source>
        <dbReference type="ARBA" id="ARBA00022452"/>
    </source>
</evidence>
<dbReference type="InterPro" id="IPR023614">
    <property type="entry name" value="Porin_dom_sf"/>
</dbReference>
<evidence type="ECO:0000313" key="12">
    <source>
        <dbReference type="EMBL" id="KAK7593028.1"/>
    </source>
</evidence>
<dbReference type="GO" id="GO:0008320">
    <property type="term" value="F:protein transmembrane transporter activity"/>
    <property type="evidence" value="ECO:0007669"/>
    <property type="project" value="InterPro"/>
</dbReference>
<protein>
    <recommendedName>
        <fullName evidence="14">Mitochondrial import receptor subunit TOM40</fullName>
    </recommendedName>
</protein>
<feature type="region of interest" description="Disordered" evidence="11">
    <location>
        <begin position="1"/>
        <end position="50"/>
    </location>
</feature>
<keyword evidence="6" id="KW-1000">Mitochondrion outer membrane</keyword>
<keyword evidence="9" id="KW-0496">Mitochondrion</keyword>
<evidence type="ECO:0000256" key="9">
    <source>
        <dbReference type="ARBA" id="ARBA00023128"/>
    </source>
</evidence>
<dbReference type="GO" id="GO:0030150">
    <property type="term" value="P:protein import into mitochondrial matrix"/>
    <property type="evidence" value="ECO:0007669"/>
    <property type="project" value="InterPro"/>
</dbReference>
<reference evidence="12 13" key="1">
    <citation type="submission" date="2024-03" db="EMBL/GenBank/DDBJ databases">
        <title>Adaptation during the transition from Ophiocordyceps entomopathogen to insect associate is accompanied by gene loss and intensified selection.</title>
        <authorList>
            <person name="Ward C.M."/>
            <person name="Onetto C.A."/>
            <person name="Borneman A.R."/>
        </authorList>
    </citation>
    <scope>NUCLEOTIDE SEQUENCE [LARGE SCALE GENOMIC DNA]</scope>
    <source>
        <strain evidence="12">AWRI1</strain>
        <tissue evidence="12">Single Adult Female</tissue>
    </source>
</reference>
<gene>
    <name evidence="12" type="ORF">V9T40_007780</name>
</gene>
<dbReference type="FunFam" id="2.40.160.10:FF:000005">
    <property type="entry name" value="mitochondrial import receptor subunit TOM40 homolog"/>
    <property type="match status" value="1"/>
</dbReference>
<evidence type="ECO:0000256" key="2">
    <source>
        <dbReference type="ARBA" id="ARBA00010510"/>
    </source>
</evidence>
<feature type="compositionally biased region" description="Polar residues" evidence="11">
    <location>
        <begin position="37"/>
        <end position="46"/>
    </location>
</feature>
<keyword evidence="4" id="KW-1134">Transmembrane beta strand</keyword>
<keyword evidence="8" id="KW-0406">Ion transport</keyword>
<proteinExistence type="inferred from homology"/>
<comment type="subcellular location">
    <subcellularLocation>
        <location evidence="1">Mitochondrion outer membrane</location>
        <topology evidence="1">Multi-pass membrane protein</topology>
    </subcellularLocation>
</comment>
<dbReference type="EMBL" id="JBBCAQ010000020">
    <property type="protein sequence ID" value="KAK7593028.1"/>
    <property type="molecule type" value="Genomic_DNA"/>
</dbReference>
<keyword evidence="5" id="KW-0812">Transmembrane</keyword>
<dbReference type="Gene3D" id="2.40.160.10">
    <property type="entry name" value="Porin"/>
    <property type="match status" value="1"/>
</dbReference>
<dbReference type="Pfam" id="PF01459">
    <property type="entry name" value="Porin_3"/>
    <property type="match status" value="1"/>
</dbReference>
<sequence length="331" mass="35830">MGNVQNSSPPKTPETLPPSPPLGVNLPPLRPELPKEAQTSNTTIENPGSIEELHKKCKDVFPSPFEGARIVVNKGLSNHFQISHSLQLTSGPSSGYRFGATYVGTHQVSPTEAYPVLLGDIDPNGNLNANVLLQAAENCRFKFQAQSQNGKFQLSQYSLDYKGSDYTATLMCANPNILNGTGVFVAHYLQSVTKNLALGAELIYQRMGAQHGGPTAFTSLAARYNGSDYSCSGTIGLPGIHFCYYQKASEQLQLGVEFETSLRLMEAQASIGYQVDIPKADLVFKGSVDTNWTVSAVLEKRLSPMPFTLALGASLNHRKNDFRLGLGFIIG</sequence>
<dbReference type="InterPro" id="IPR037930">
    <property type="entry name" value="Tom40"/>
</dbReference>
<name>A0AAN9TKI1_9HEMI</name>
<evidence type="ECO:0008006" key="14">
    <source>
        <dbReference type="Google" id="ProtNLM"/>
    </source>
</evidence>
<feature type="compositionally biased region" description="Pro residues" evidence="11">
    <location>
        <begin position="10"/>
        <end position="21"/>
    </location>
</feature>
<dbReference type="GO" id="GO:0046930">
    <property type="term" value="C:pore complex"/>
    <property type="evidence" value="ECO:0007669"/>
    <property type="project" value="UniProtKB-KW"/>
</dbReference>
<evidence type="ECO:0000313" key="13">
    <source>
        <dbReference type="Proteomes" id="UP001367676"/>
    </source>
</evidence>
<organism evidence="12 13">
    <name type="scientific">Parthenolecanium corni</name>
    <dbReference type="NCBI Taxonomy" id="536013"/>
    <lineage>
        <taxon>Eukaryota</taxon>
        <taxon>Metazoa</taxon>
        <taxon>Ecdysozoa</taxon>
        <taxon>Arthropoda</taxon>
        <taxon>Hexapoda</taxon>
        <taxon>Insecta</taxon>
        <taxon>Pterygota</taxon>
        <taxon>Neoptera</taxon>
        <taxon>Paraneoptera</taxon>
        <taxon>Hemiptera</taxon>
        <taxon>Sternorrhyncha</taxon>
        <taxon>Coccoidea</taxon>
        <taxon>Coccidae</taxon>
        <taxon>Parthenolecanium</taxon>
    </lineage>
</organism>
<keyword evidence="8" id="KW-0626">Porin</keyword>
<evidence type="ECO:0000256" key="6">
    <source>
        <dbReference type="ARBA" id="ARBA00022787"/>
    </source>
</evidence>
<evidence type="ECO:0000256" key="3">
    <source>
        <dbReference type="ARBA" id="ARBA00022448"/>
    </source>
</evidence>
<dbReference type="AlphaFoldDB" id="A0AAN9TKI1"/>
<dbReference type="GO" id="GO:0015288">
    <property type="term" value="F:porin activity"/>
    <property type="evidence" value="ECO:0007669"/>
    <property type="project" value="UniProtKB-KW"/>
</dbReference>
<keyword evidence="7" id="KW-0653">Protein transport</keyword>
<comment type="similarity">
    <text evidence="2">Belongs to the Tom40 family.</text>
</comment>
<evidence type="ECO:0000256" key="8">
    <source>
        <dbReference type="ARBA" id="ARBA00023114"/>
    </source>
</evidence>
<dbReference type="InterPro" id="IPR027246">
    <property type="entry name" value="Porin_Euk/Tom40"/>
</dbReference>
<dbReference type="CDD" id="cd07305">
    <property type="entry name" value="Porin3_Tom40"/>
    <property type="match status" value="1"/>
</dbReference>
<dbReference type="GO" id="GO:0005741">
    <property type="term" value="C:mitochondrial outer membrane"/>
    <property type="evidence" value="ECO:0007669"/>
    <property type="project" value="UniProtKB-SubCell"/>
</dbReference>
<dbReference type="PANTHER" id="PTHR10802">
    <property type="entry name" value="MITOCHONDRIAL IMPORT RECEPTOR SUBUNIT TOM40"/>
    <property type="match status" value="1"/>
</dbReference>